<comment type="similarity">
    <text evidence="1">Belongs to the UPF0111 family.</text>
</comment>
<dbReference type="AlphaFoldDB" id="A0A520RYN2"/>
<dbReference type="InterPro" id="IPR002727">
    <property type="entry name" value="DUF47"/>
</dbReference>
<name>A0A520RYN2_9GAMM</name>
<dbReference type="Pfam" id="PF01865">
    <property type="entry name" value="PhoU_div"/>
    <property type="match status" value="1"/>
</dbReference>
<dbReference type="PANTHER" id="PTHR36536:SF3">
    <property type="entry name" value="UPF0111 PROTEIN HI_1603"/>
    <property type="match status" value="1"/>
</dbReference>
<dbReference type="InterPro" id="IPR038078">
    <property type="entry name" value="PhoU-like_sf"/>
</dbReference>
<dbReference type="Proteomes" id="UP000320404">
    <property type="component" value="Unassembled WGS sequence"/>
</dbReference>
<proteinExistence type="inferred from homology"/>
<dbReference type="Gene3D" id="1.20.58.220">
    <property type="entry name" value="Phosphate transport system protein phou homolog 2, domain 2"/>
    <property type="match status" value="1"/>
</dbReference>
<accession>A0A520RYN2</accession>
<sequence>MSAQESPPDSAHRSSTPVCDKLVIKSANKFHYSSLQHWFSRARNDLIRRILSQAIKIVTNPIGALFGRSPIRPLQGHMGAVQSCVASLQKLVEASIAADWQSADALAQEINSSKQDADEIKRDTRMHLPRSVFLPVARTDLLELVSIQDQIGYNCKQVAQLPLLRKSSFPGDLGPAIAGFCSATLKVSESALATINELDELFETSFKGREAGFVEKLIDQFQEMEAQSEEGKSAIQGQLLQLEDSLNPVDVIFHYKLIDLLADIAHSARKAGSQLLMFMAR</sequence>
<organism evidence="2 3">
    <name type="scientific">OM182 bacterium</name>
    <dbReference type="NCBI Taxonomy" id="2510334"/>
    <lineage>
        <taxon>Bacteria</taxon>
        <taxon>Pseudomonadati</taxon>
        <taxon>Pseudomonadota</taxon>
        <taxon>Gammaproteobacteria</taxon>
        <taxon>OMG group</taxon>
        <taxon>OM182 clade</taxon>
    </lineage>
</organism>
<dbReference type="InterPro" id="IPR018445">
    <property type="entry name" value="Put_Phosphate_transp_reg"/>
</dbReference>
<evidence type="ECO:0000256" key="1">
    <source>
        <dbReference type="ARBA" id="ARBA00008591"/>
    </source>
</evidence>
<dbReference type="EMBL" id="SHAH01000061">
    <property type="protein sequence ID" value="RZO75295.1"/>
    <property type="molecule type" value="Genomic_DNA"/>
</dbReference>
<reference evidence="2 3" key="1">
    <citation type="submission" date="2019-02" db="EMBL/GenBank/DDBJ databases">
        <title>Prokaryotic population dynamics and viral predation in marine succession experiment using metagenomics: the confinement effect.</title>
        <authorList>
            <person name="Haro-Moreno J.M."/>
            <person name="Rodriguez-Valera F."/>
            <person name="Lopez-Perez M."/>
        </authorList>
    </citation>
    <scope>NUCLEOTIDE SEQUENCE [LARGE SCALE GENOMIC DNA]</scope>
    <source>
        <strain evidence="2">MED-G158</strain>
    </source>
</reference>
<dbReference type="PANTHER" id="PTHR36536">
    <property type="entry name" value="UPF0111 PROTEIN HI_1603"/>
    <property type="match status" value="1"/>
</dbReference>
<gene>
    <name evidence="2" type="ORF">EVA69_04475</name>
</gene>
<evidence type="ECO:0000313" key="2">
    <source>
        <dbReference type="EMBL" id="RZO75295.1"/>
    </source>
</evidence>
<comment type="caution">
    <text evidence="2">The sequence shown here is derived from an EMBL/GenBank/DDBJ whole genome shotgun (WGS) entry which is preliminary data.</text>
</comment>
<protein>
    <submittedName>
        <fullName evidence="2">TIGR00153 family protein</fullName>
    </submittedName>
</protein>
<dbReference type="NCBIfam" id="TIGR00153">
    <property type="entry name" value="TIGR00153 family protein"/>
    <property type="match status" value="1"/>
</dbReference>
<evidence type="ECO:0000313" key="3">
    <source>
        <dbReference type="Proteomes" id="UP000320404"/>
    </source>
</evidence>